<sequence>MSPEARSSTSGRTTSKSAAGAKGQKTSGSSPSGGNAAGSAASGSNAPAKATEKSTRTNNRPSTKGLVRPAPRAKVRRARLVVSKVDPWSVLKLAFLFSVALGIITLVAAVLLWILMDITGLFDGINELMGMLAGPEGSTDIRDVVSLGQVAVIATVFSVINVILLTLLSVLASVLYNLAAGLIGGIGLTLTDD</sequence>
<feature type="transmembrane region" description="Helical" evidence="2">
    <location>
        <begin position="147"/>
        <end position="167"/>
    </location>
</feature>
<evidence type="ECO:0000256" key="1">
    <source>
        <dbReference type="SAM" id="MobiDB-lite"/>
    </source>
</evidence>
<organism evidence="4 5">
    <name type="scientific">Kocuria subflava</name>
    <dbReference type="NCBI Taxonomy" id="1736139"/>
    <lineage>
        <taxon>Bacteria</taxon>
        <taxon>Bacillati</taxon>
        <taxon>Actinomycetota</taxon>
        <taxon>Actinomycetes</taxon>
        <taxon>Micrococcales</taxon>
        <taxon>Micrococcaceae</taxon>
        <taxon>Kocuria</taxon>
    </lineage>
</organism>
<dbReference type="Proteomes" id="UP000521379">
    <property type="component" value="Unassembled WGS sequence"/>
</dbReference>
<evidence type="ECO:0000313" key="5">
    <source>
        <dbReference type="Proteomes" id="UP000521379"/>
    </source>
</evidence>
<dbReference type="AlphaFoldDB" id="A0A846TLY8"/>
<keyword evidence="2" id="KW-0812">Transmembrane</keyword>
<comment type="caution">
    <text evidence="4">The sequence shown here is derived from an EMBL/GenBank/DDBJ whole genome shotgun (WGS) entry which is preliminary data.</text>
</comment>
<protein>
    <submittedName>
        <fullName evidence="4">DUF3566 domain-containing protein</fullName>
    </submittedName>
</protein>
<feature type="compositionally biased region" description="Low complexity" evidence="1">
    <location>
        <begin position="1"/>
        <end position="48"/>
    </location>
</feature>
<evidence type="ECO:0000256" key="2">
    <source>
        <dbReference type="SAM" id="Phobius"/>
    </source>
</evidence>
<feature type="transmembrane region" description="Helical" evidence="2">
    <location>
        <begin position="93"/>
        <end position="116"/>
    </location>
</feature>
<dbReference type="Pfam" id="PF12089">
    <property type="entry name" value="DUF3566"/>
    <property type="match status" value="1"/>
</dbReference>
<keyword evidence="2" id="KW-0472">Membrane</keyword>
<dbReference type="RefSeq" id="WP_047688561.1">
    <property type="nucleotide sequence ID" value="NZ_JAAVUN010000018.1"/>
</dbReference>
<dbReference type="EMBL" id="JAAVUN010000018">
    <property type="protein sequence ID" value="NKE10208.1"/>
    <property type="molecule type" value="Genomic_DNA"/>
</dbReference>
<feature type="transmembrane region" description="Helical" evidence="2">
    <location>
        <begin position="174"/>
        <end position="191"/>
    </location>
</feature>
<keyword evidence="2" id="KW-1133">Transmembrane helix</keyword>
<name>A0A846TLY8_9MICC</name>
<feature type="region of interest" description="Disordered" evidence="1">
    <location>
        <begin position="1"/>
        <end position="71"/>
    </location>
</feature>
<feature type="domain" description="DUF3566" evidence="3">
    <location>
        <begin position="76"/>
        <end position="192"/>
    </location>
</feature>
<evidence type="ECO:0000313" key="4">
    <source>
        <dbReference type="EMBL" id="NKE10208.1"/>
    </source>
</evidence>
<dbReference type="InterPro" id="IPR021949">
    <property type="entry name" value="DUF3566_TM"/>
</dbReference>
<reference evidence="4 5" key="1">
    <citation type="submission" date="2020-02" db="EMBL/GenBank/DDBJ databases">
        <authorList>
            <person name="Sun Q."/>
        </authorList>
    </citation>
    <scope>NUCLEOTIDE SEQUENCE [LARGE SCALE GENOMIC DNA]</scope>
    <source>
        <strain evidence="4 5">YIM 13062</strain>
    </source>
</reference>
<proteinExistence type="predicted"/>
<evidence type="ECO:0000259" key="3">
    <source>
        <dbReference type="Pfam" id="PF12089"/>
    </source>
</evidence>
<keyword evidence="5" id="KW-1185">Reference proteome</keyword>
<gene>
    <name evidence="4" type="ORF">GTW58_09740</name>
</gene>
<accession>A0A846TLY8</accession>